<gene>
    <name evidence="1" type="ORF">B4067_2346</name>
</gene>
<organism evidence="1 2">
    <name type="scientific">Bacillus subtilis subsp. subtilis</name>
    <dbReference type="NCBI Taxonomy" id="135461"/>
    <lineage>
        <taxon>Bacteria</taxon>
        <taxon>Bacillati</taxon>
        <taxon>Bacillota</taxon>
        <taxon>Bacilli</taxon>
        <taxon>Bacillales</taxon>
        <taxon>Bacillaceae</taxon>
        <taxon>Bacillus</taxon>
    </lineage>
</organism>
<protein>
    <submittedName>
        <fullName evidence="1">Uncharacterized protein</fullName>
    </submittedName>
</protein>
<dbReference type="RefSeq" id="WP_041054542.1">
    <property type="nucleotide sequence ID" value="NZ_JSXS01000040.1"/>
</dbReference>
<name>A0ABD3ZUX1_BACIU</name>
<reference evidence="1 2" key="1">
    <citation type="submission" date="2014-11" db="EMBL/GenBank/DDBJ databases">
        <title>Draft Genome Sequences of Nine Bacillus subtilis Strains that Form Spores with High Heat-Resistance.</title>
        <authorList>
            <person name="Krawcyk A.O."/>
            <person name="Berendsen E.M."/>
            <person name="de Jong A."/>
            <person name="Holsappel S."/>
            <person name="Eijlander R.T."/>
            <person name="Wells-Bennik M."/>
            <person name="Kuipers O.P."/>
        </authorList>
    </citation>
    <scope>NUCLEOTIDE SEQUENCE [LARGE SCALE GENOMIC DNA]</scope>
    <source>
        <strain evidence="1 2">B4067</strain>
    </source>
</reference>
<comment type="caution">
    <text evidence="1">The sequence shown here is derived from an EMBL/GenBank/DDBJ whole genome shotgun (WGS) entry which is preliminary data.</text>
</comment>
<evidence type="ECO:0000313" key="1">
    <source>
        <dbReference type="EMBL" id="KIL32073.1"/>
    </source>
</evidence>
<dbReference type="EMBL" id="JSXS01000040">
    <property type="protein sequence ID" value="KIL32073.1"/>
    <property type="molecule type" value="Genomic_DNA"/>
</dbReference>
<evidence type="ECO:0000313" key="2">
    <source>
        <dbReference type="Proteomes" id="UP000031970"/>
    </source>
</evidence>
<sequence length="400" mass="46377">MSYQFEKNKLYAYLGEELVEALKRNEAIIAGGAITSLFNSKEINDVDIYFRSDKKACSFLEECWNSNVYVTSHTKKATLFIKKGLKLQMIHFKFFSDAESIFNTFDFTVCMGAFDFKTEAFTLHEDFLKHNSQRILKFNSQTAFPIVSLLRVQKYTDKEYTISKPEFIRIVLTCMDLTINTYEELKDQMGGMYGINYDKLFEDEKEEAFNLREAVDKIADMVLDEDYFKEPVNLEFNDLDDLLNDINKSPVMTLKINGDQYRIGLDGFLKESVSAPCTENKLDAKDFFDKTNFYKFVRKQDGKLTSFYDKSFEYLIGEVAKAKGTLNDWSNSGRLYFNEKAAIEQSTYYGKEDGVLIEVKIKEKDFVDADSGKVEATSCHVIREVPREEWKQYISAIKSK</sequence>
<accession>A0ABD3ZUX1</accession>
<dbReference type="Proteomes" id="UP000031970">
    <property type="component" value="Unassembled WGS sequence"/>
</dbReference>
<dbReference type="Pfam" id="PF26128">
    <property type="entry name" value="Gad2"/>
    <property type="match status" value="1"/>
</dbReference>
<dbReference type="AlphaFoldDB" id="A0ABD3ZUX1"/>
<proteinExistence type="predicted"/>